<dbReference type="GO" id="GO:0016020">
    <property type="term" value="C:membrane"/>
    <property type="evidence" value="ECO:0007669"/>
    <property type="project" value="InterPro"/>
</dbReference>
<dbReference type="GO" id="GO:0009274">
    <property type="term" value="C:peptidoglycan-based cell wall"/>
    <property type="evidence" value="ECO:0007669"/>
    <property type="project" value="InterPro"/>
</dbReference>
<dbReference type="Gene3D" id="1.10.3810.10">
    <property type="entry name" value="Biosynthetic peptidoglycan transglycosylase-like"/>
    <property type="match status" value="1"/>
</dbReference>
<dbReference type="SUPFAM" id="SSF53955">
    <property type="entry name" value="Lysozyme-like"/>
    <property type="match status" value="1"/>
</dbReference>
<protein>
    <recommendedName>
        <fullName evidence="12">Glycosyl transferase family 51 domain-containing protein</fullName>
    </recommendedName>
</protein>
<dbReference type="InterPro" id="IPR023346">
    <property type="entry name" value="Lysozyme-like_dom_sf"/>
</dbReference>
<keyword evidence="4" id="KW-0808">Transferase</keyword>
<dbReference type="EMBL" id="MABE01000598">
    <property type="protein sequence ID" value="OUS38669.1"/>
    <property type="molecule type" value="Genomic_DNA"/>
</dbReference>
<keyword evidence="6" id="KW-0133">Cell shape</keyword>
<keyword evidence="1" id="KW-1003">Cell membrane</keyword>
<dbReference type="GO" id="GO:0071555">
    <property type="term" value="P:cell wall organization"/>
    <property type="evidence" value="ECO:0007669"/>
    <property type="project" value="UniProtKB-KW"/>
</dbReference>
<dbReference type="Proteomes" id="UP000227088">
    <property type="component" value="Unassembled WGS sequence"/>
</dbReference>
<organism evidence="13 14">
    <name type="scientific">Oleispira antarctica</name>
    <dbReference type="NCBI Taxonomy" id="188908"/>
    <lineage>
        <taxon>Bacteria</taxon>
        <taxon>Pseudomonadati</taxon>
        <taxon>Pseudomonadota</taxon>
        <taxon>Gammaproteobacteria</taxon>
        <taxon>Oceanospirillales</taxon>
        <taxon>Oceanospirillaceae</taxon>
        <taxon>Oleispira</taxon>
    </lineage>
</organism>
<keyword evidence="5 11" id="KW-0812">Transmembrane</keyword>
<evidence type="ECO:0000259" key="12">
    <source>
        <dbReference type="Pfam" id="PF00912"/>
    </source>
</evidence>
<evidence type="ECO:0000256" key="11">
    <source>
        <dbReference type="SAM" id="Phobius"/>
    </source>
</evidence>
<dbReference type="InterPro" id="IPR036950">
    <property type="entry name" value="PBP_transglycosylase"/>
</dbReference>
<evidence type="ECO:0000256" key="9">
    <source>
        <dbReference type="ARBA" id="ARBA00023136"/>
    </source>
</evidence>
<evidence type="ECO:0000256" key="6">
    <source>
        <dbReference type="ARBA" id="ARBA00022960"/>
    </source>
</evidence>
<name>A0A1Y5HN44_OLEAN</name>
<dbReference type="AlphaFoldDB" id="A0A1Y5HN44"/>
<evidence type="ECO:0000256" key="3">
    <source>
        <dbReference type="ARBA" id="ARBA00022676"/>
    </source>
</evidence>
<evidence type="ECO:0000313" key="14">
    <source>
        <dbReference type="Proteomes" id="UP000227088"/>
    </source>
</evidence>
<evidence type="ECO:0000256" key="10">
    <source>
        <dbReference type="ARBA" id="ARBA00023316"/>
    </source>
</evidence>
<feature type="domain" description="Glycosyl transferase family 51" evidence="12">
    <location>
        <begin position="71"/>
        <end position="244"/>
    </location>
</feature>
<gene>
    <name evidence="13" type="ORF">A9R00_10290</name>
</gene>
<dbReference type="Pfam" id="PF00912">
    <property type="entry name" value="Transgly"/>
    <property type="match status" value="1"/>
</dbReference>
<dbReference type="GO" id="GO:0009252">
    <property type="term" value="P:peptidoglycan biosynthetic process"/>
    <property type="evidence" value="ECO:0007669"/>
    <property type="project" value="UniProtKB-KW"/>
</dbReference>
<dbReference type="InterPro" id="IPR001264">
    <property type="entry name" value="Glyco_trans_51"/>
</dbReference>
<proteinExistence type="predicted"/>
<evidence type="ECO:0000256" key="8">
    <source>
        <dbReference type="ARBA" id="ARBA00022989"/>
    </source>
</evidence>
<feature type="transmembrane region" description="Helical" evidence="11">
    <location>
        <begin position="21"/>
        <end position="49"/>
    </location>
</feature>
<evidence type="ECO:0000256" key="4">
    <source>
        <dbReference type="ARBA" id="ARBA00022679"/>
    </source>
</evidence>
<dbReference type="PANTHER" id="PTHR30400">
    <property type="entry name" value="MONOFUNCTIONAL BIOSYNTHETIC PEPTIDOGLYCAN TRANSGLYCOSYLASE"/>
    <property type="match status" value="1"/>
</dbReference>
<dbReference type="GO" id="GO:0008360">
    <property type="term" value="P:regulation of cell shape"/>
    <property type="evidence" value="ECO:0007669"/>
    <property type="project" value="UniProtKB-KW"/>
</dbReference>
<dbReference type="GO" id="GO:0016763">
    <property type="term" value="F:pentosyltransferase activity"/>
    <property type="evidence" value="ECO:0007669"/>
    <property type="project" value="InterPro"/>
</dbReference>
<evidence type="ECO:0000256" key="5">
    <source>
        <dbReference type="ARBA" id="ARBA00022692"/>
    </source>
</evidence>
<evidence type="ECO:0000256" key="7">
    <source>
        <dbReference type="ARBA" id="ARBA00022984"/>
    </source>
</evidence>
<dbReference type="InterPro" id="IPR011812">
    <property type="entry name" value="Pep_trsgly"/>
</dbReference>
<keyword evidence="3" id="KW-0328">Glycosyltransferase</keyword>
<accession>A0A1Y5HN44</accession>
<keyword evidence="8 11" id="KW-1133">Transmembrane helix</keyword>
<evidence type="ECO:0000313" key="13">
    <source>
        <dbReference type="EMBL" id="OUS38669.1"/>
    </source>
</evidence>
<keyword evidence="10" id="KW-0961">Cell wall biogenesis/degradation</keyword>
<keyword evidence="9 11" id="KW-0472">Membrane</keyword>
<reference evidence="14" key="1">
    <citation type="journal article" date="2017" name="Proc. Natl. Acad. Sci. U.S.A.">
        <title>Simulation of Deepwater Horizon oil plume reveals substrate specialization within a complex community of hydrocarbon degraders.</title>
        <authorList>
            <person name="Hu P."/>
            <person name="Dubinsky E.A."/>
            <person name="Probst A.J."/>
            <person name="Wang J."/>
            <person name="Sieber C.M.K."/>
            <person name="Tom L.M."/>
            <person name="Gardinali P."/>
            <person name="Banfield J.F."/>
            <person name="Atlas R.M."/>
            <person name="Andersen G.L."/>
        </authorList>
    </citation>
    <scope>NUCLEOTIDE SEQUENCE [LARGE SCALE GENOMIC DNA]</scope>
</reference>
<sequence>MVASAEFFIRMRTKLKKFASLPYILIHRTLMLTGLLVWLAIATLAFYGYQLLQPIPTVDNISFSQARTLAEEKFNTRWVSLKNVNRDLIYSIVLSEDSHFFSHTGIDYDALIAALGDNIKKREWRFGASTISQQAVKNLYLSQEKTLARKLQELIITQRLEAKLSKNEILELYLNIIEFGPELYGIGNASQYYFNKSPQEINAAEGAYLALLMPSPRKYHYTLYQNGNWSPALSKKHHRIIRDMRFKELISNSQYKSYNKWRYDKEDYL</sequence>
<evidence type="ECO:0000256" key="1">
    <source>
        <dbReference type="ARBA" id="ARBA00022475"/>
    </source>
</evidence>
<dbReference type="PANTHER" id="PTHR30400:SF0">
    <property type="entry name" value="BIOSYNTHETIC PEPTIDOGLYCAN TRANSGLYCOSYLASE"/>
    <property type="match status" value="1"/>
</dbReference>
<comment type="caution">
    <text evidence="13">The sequence shown here is derived from an EMBL/GenBank/DDBJ whole genome shotgun (WGS) entry which is preliminary data.</text>
</comment>
<evidence type="ECO:0000256" key="2">
    <source>
        <dbReference type="ARBA" id="ARBA00022519"/>
    </source>
</evidence>
<keyword evidence="2" id="KW-0997">Cell inner membrane</keyword>
<keyword evidence="7" id="KW-0573">Peptidoglycan synthesis</keyword>